<dbReference type="SUPFAM" id="SSF53590">
    <property type="entry name" value="Nucleoside hydrolase"/>
    <property type="match status" value="1"/>
</dbReference>
<dbReference type="InterPro" id="IPR036452">
    <property type="entry name" value="Ribo_hydro-like"/>
</dbReference>
<dbReference type="Gene3D" id="3.90.245.10">
    <property type="entry name" value="Ribonucleoside hydrolase-like"/>
    <property type="match status" value="1"/>
</dbReference>
<dbReference type="PANTHER" id="PTHR46692:SF1">
    <property type="entry name" value="NUCLEOSIDE HYDROLASE 3-RELATED"/>
    <property type="match status" value="1"/>
</dbReference>
<keyword evidence="4" id="KW-1185">Reference proteome</keyword>
<keyword evidence="3" id="KW-0378">Hydrolase</keyword>
<comment type="caution">
    <text evidence="3">The sequence shown here is derived from an EMBL/GenBank/DDBJ whole genome shotgun (WGS) entry which is preliminary data.</text>
</comment>
<evidence type="ECO:0000313" key="3">
    <source>
        <dbReference type="EMBL" id="KAB1214129.1"/>
    </source>
</evidence>
<protein>
    <submittedName>
        <fullName evidence="3">Pyrimidine-specific ribonucleoside hydrolase RihA</fullName>
    </submittedName>
</protein>
<proteinExistence type="inferred from homology"/>
<comment type="similarity">
    <text evidence="1">Belongs to the IUNH family.</text>
</comment>
<sequence length="342" mass="38660">MTQFPYYEQALYRPDFGSKTLGEPVVFNMDMSAGDFLALFYLLKVPVEVINFKAIHLSPTGWANTATIDVIYDLLHMMGRDDIPVGLGDVFGMNQYTAENSVKYGASRDTEHPELRQPLALEVWESVVETLDPGSKMTILTNGPLTNLARIVTSEKNATSAIQEVYIVGGHISHSDMDKGNVFSVPYIEFAEFNLDRVAAKTVFDSELDITLIPLGIQRRLGSFPRILERFQETKTTPEAKFAHRLLSRLYRLQQRHLRYQHTDIFLGEILGAVALAGYHSSLKQTLRVEPINVFAEGVEFKDGQTVTDEYHGKLVKILENVDPTAYYDLYVNEQEIQSSRL</sequence>
<dbReference type="InterPro" id="IPR001910">
    <property type="entry name" value="Inosine/uridine_hydrolase_dom"/>
</dbReference>
<dbReference type="AlphaFoldDB" id="A0A6A1VML4"/>
<reference evidence="3 4" key="1">
    <citation type="journal article" date="2019" name="Plant Biotechnol. J.">
        <title>The red bayberry genome and genetic basis of sex determination.</title>
        <authorList>
            <person name="Jia H.M."/>
            <person name="Jia H.J."/>
            <person name="Cai Q.L."/>
            <person name="Wang Y."/>
            <person name="Zhao H.B."/>
            <person name="Yang W.F."/>
            <person name="Wang G.Y."/>
            <person name="Li Y.H."/>
            <person name="Zhan D.L."/>
            <person name="Shen Y.T."/>
            <person name="Niu Q.F."/>
            <person name="Chang L."/>
            <person name="Qiu J."/>
            <person name="Zhao L."/>
            <person name="Xie H.B."/>
            <person name="Fu W.Y."/>
            <person name="Jin J."/>
            <person name="Li X.W."/>
            <person name="Jiao Y."/>
            <person name="Zhou C.C."/>
            <person name="Tu T."/>
            <person name="Chai C.Y."/>
            <person name="Gao J.L."/>
            <person name="Fan L.J."/>
            <person name="van de Weg E."/>
            <person name="Wang J.Y."/>
            <person name="Gao Z.S."/>
        </authorList>
    </citation>
    <scope>NUCLEOTIDE SEQUENCE [LARGE SCALE GENOMIC DNA]</scope>
    <source>
        <tissue evidence="3">Leaves</tissue>
    </source>
</reference>
<dbReference type="Proteomes" id="UP000516437">
    <property type="component" value="Chromosome 5"/>
</dbReference>
<dbReference type="OrthoDB" id="5783963at2759"/>
<gene>
    <name evidence="3" type="ORF">CJ030_MR5G027256</name>
</gene>
<evidence type="ECO:0000256" key="1">
    <source>
        <dbReference type="ARBA" id="ARBA00009176"/>
    </source>
</evidence>
<dbReference type="PANTHER" id="PTHR46692">
    <property type="entry name" value="INOSINE-URIDINE PREFERRING NUCLEOSIDE HYDROLASE FAMILY PROTEIN"/>
    <property type="match status" value="1"/>
</dbReference>
<organism evidence="3 4">
    <name type="scientific">Morella rubra</name>
    <name type="common">Chinese bayberry</name>
    <dbReference type="NCBI Taxonomy" id="262757"/>
    <lineage>
        <taxon>Eukaryota</taxon>
        <taxon>Viridiplantae</taxon>
        <taxon>Streptophyta</taxon>
        <taxon>Embryophyta</taxon>
        <taxon>Tracheophyta</taxon>
        <taxon>Spermatophyta</taxon>
        <taxon>Magnoliopsida</taxon>
        <taxon>eudicotyledons</taxon>
        <taxon>Gunneridae</taxon>
        <taxon>Pentapetalae</taxon>
        <taxon>rosids</taxon>
        <taxon>fabids</taxon>
        <taxon>Fagales</taxon>
        <taxon>Myricaceae</taxon>
        <taxon>Morella</taxon>
    </lineage>
</organism>
<name>A0A6A1VML4_9ROSI</name>
<evidence type="ECO:0000259" key="2">
    <source>
        <dbReference type="Pfam" id="PF01156"/>
    </source>
</evidence>
<dbReference type="Pfam" id="PF01156">
    <property type="entry name" value="IU_nuc_hydro"/>
    <property type="match status" value="1"/>
</dbReference>
<dbReference type="EMBL" id="RXIC02000023">
    <property type="protein sequence ID" value="KAB1214129.1"/>
    <property type="molecule type" value="Genomic_DNA"/>
</dbReference>
<dbReference type="GO" id="GO:0016799">
    <property type="term" value="F:hydrolase activity, hydrolyzing N-glycosyl compounds"/>
    <property type="evidence" value="ECO:0007669"/>
    <property type="project" value="InterPro"/>
</dbReference>
<feature type="domain" description="Inosine/uridine-preferring nucleoside hydrolase" evidence="2">
    <location>
        <begin position="25"/>
        <end position="328"/>
    </location>
</feature>
<evidence type="ECO:0000313" key="4">
    <source>
        <dbReference type="Proteomes" id="UP000516437"/>
    </source>
</evidence>
<accession>A0A6A1VML4</accession>